<dbReference type="Proteomes" id="UP000611762">
    <property type="component" value="Unassembled WGS sequence"/>
</dbReference>
<evidence type="ECO:0000313" key="4">
    <source>
        <dbReference type="Proteomes" id="UP000611762"/>
    </source>
</evidence>
<keyword evidence="4" id="KW-1185">Reference proteome</keyword>
<dbReference type="PANTHER" id="PTHR46558:SF14">
    <property type="entry name" value="HTH-TYPE TRANSCRIPTIONAL REGULATOR ANSR"/>
    <property type="match status" value="1"/>
</dbReference>
<feature type="domain" description="HTH cro/C1-type" evidence="2">
    <location>
        <begin position="8"/>
        <end position="62"/>
    </location>
</feature>
<dbReference type="RefSeq" id="WP_177677289.1">
    <property type="nucleotide sequence ID" value="NZ_JACRSU010000001.1"/>
</dbReference>
<organism evidence="3 4">
    <name type="scientific">Congzhengia minquanensis</name>
    <dbReference type="NCBI Taxonomy" id="2763657"/>
    <lineage>
        <taxon>Bacteria</taxon>
        <taxon>Bacillati</taxon>
        <taxon>Bacillota</taxon>
        <taxon>Clostridia</taxon>
        <taxon>Eubacteriales</taxon>
        <taxon>Oscillospiraceae</taxon>
        <taxon>Congzhengia</taxon>
    </lineage>
</organism>
<proteinExistence type="predicted"/>
<dbReference type="Pfam" id="PF01381">
    <property type="entry name" value="HTH_3"/>
    <property type="match status" value="1"/>
</dbReference>
<reference evidence="3" key="1">
    <citation type="submission" date="2020-08" db="EMBL/GenBank/DDBJ databases">
        <title>Genome public.</title>
        <authorList>
            <person name="Liu C."/>
            <person name="Sun Q."/>
        </authorList>
    </citation>
    <scope>NUCLEOTIDE SEQUENCE</scope>
    <source>
        <strain evidence="3">H8</strain>
    </source>
</reference>
<gene>
    <name evidence="3" type="ORF">H8698_02945</name>
</gene>
<dbReference type="PANTHER" id="PTHR46558">
    <property type="entry name" value="TRACRIPTIONAL REGULATORY PROTEIN-RELATED-RELATED"/>
    <property type="match status" value="1"/>
</dbReference>
<dbReference type="PROSITE" id="PS50943">
    <property type="entry name" value="HTH_CROC1"/>
    <property type="match status" value="1"/>
</dbReference>
<dbReference type="GO" id="GO:0003677">
    <property type="term" value="F:DNA binding"/>
    <property type="evidence" value="ECO:0007669"/>
    <property type="project" value="UniProtKB-KW"/>
</dbReference>
<dbReference type="InterPro" id="IPR010982">
    <property type="entry name" value="Lambda_DNA-bd_dom_sf"/>
</dbReference>
<accession>A0A926DJ98</accession>
<dbReference type="SMART" id="SM00530">
    <property type="entry name" value="HTH_XRE"/>
    <property type="match status" value="1"/>
</dbReference>
<dbReference type="Gene3D" id="1.10.260.40">
    <property type="entry name" value="lambda repressor-like DNA-binding domains"/>
    <property type="match status" value="1"/>
</dbReference>
<dbReference type="InterPro" id="IPR001387">
    <property type="entry name" value="Cro/C1-type_HTH"/>
</dbReference>
<keyword evidence="1" id="KW-0238">DNA-binding</keyword>
<comment type="caution">
    <text evidence="3">The sequence shown here is derived from an EMBL/GenBank/DDBJ whole genome shotgun (WGS) entry which is preliminary data.</text>
</comment>
<evidence type="ECO:0000259" key="2">
    <source>
        <dbReference type="PROSITE" id="PS50943"/>
    </source>
</evidence>
<dbReference type="EMBL" id="JACRSU010000001">
    <property type="protein sequence ID" value="MBC8539933.1"/>
    <property type="molecule type" value="Genomic_DNA"/>
</dbReference>
<evidence type="ECO:0000313" key="3">
    <source>
        <dbReference type="EMBL" id="MBC8539933.1"/>
    </source>
</evidence>
<name>A0A926DJ98_9FIRM</name>
<sequence length="73" mass="8610">MNRYPLRLSELRKAKNLKQSDVADLLKITTRHYQEVEYGKINLSMTTLIKLANFYDVSIDYLVGRTDSPKIYR</sequence>
<dbReference type="AlphaFoldDB" id="A0A926DJ98"/>
<dbReference type="CDD" id="cd00093">
    <property type="entry name" value="HTH_XRE"/>
    <property type="match status" value="1"/>
</dbReference>
<protein>
    <submittedName>
        <fullName evidence="3">Helix-turn-helix transcriptional regulator</fullName>
    </submittedName>
</protein>
<dbReference type="SUPFAM" id="SSF47413">
    <property type="entry name" value="lambda repressor-like DNA-binding domains"/>
    <property type="match status" value="1"/>
</dbReference>
<evidence type="ECO:0000256" key="1">
    <source>
        <dbReference type="ARBA" id="ARBA00023125"/>
    </source>
</evidence>